<proteinExistence type="inferred from homology"/>
<evidence type="ECO:0000256" key="13">
    <source>
        <dbReference type="SAM" id="Phobius"/>
    </source>
</evidence>
<dbReference type="SMART" id="SM00369">
    <property type="entry name" value="LRR_TYP"/>
    <property type="match status" value="5"/>
</dbReference>
<feature type="domain" description="Protein kinase" evidence="15">
    <location>
        <begin position="715"/>
        <end position="1020"/>
    </location>
</feature>
<evidence type="ECO:0000256" key="5">
    <source>
        <dbReference type="ARBA" id="ARBA00022692"/>
    </source>
</evidence>
<comment type="similarity">
    <text evidence="2">Belongs to the protein kinase superfamily. Ser/Thr protein kinase family.</text>
</comment>
<protein>
    <recommendedName>
        <fullName evidence="15">Protein kinase domain-containing protein</fullName>
    </recommendedName>
</protein>
<keyword evidence="7 12" id="KW-0547">Nucleotide-binding</keyword>
<dbReference type="SUPFAM" id="SSF56112">
    <property type="entry name" value="Protein kinase-like (PK-like)"/>
    <property type="match status" value="1"/>
</dbReference>
<dbReference type="Gene3D" id="3.30.200.20">
    <property type="entry name" value="Phosphorylase Kinase, domain 1"/>
    <property type="match status" value="1"/>
</dbReference>
<dbReference type="InterPro" id="IPR011009">
    <property type="entry name" value="Kinase-like_dom_sf"/>
</dbReference>
<dbReference type="Gene3D" id="3.80.10.10">
    <property type="entry name" value="Ribonuclease Inhibitor"/>
    <property type="match status" value="3"/>
</dbReference>
<keyword evidence="6" id="KW-0677">Repeat</keyword>
<keyword evidence="4" id="KW-0808">Transferase</keyword>
<evidence type="ECO:0000256" key="1">
    <source>
        <dbReference type="ARBA" id="ARBA00004370"/>
    </source>
</evidence>
<evidence type="ECO:0000313" key="16">
    <source>
        <dbReference type="EMBL" id="KAJ9158588.1"/>
    </source>
</evidence>
<evidence type="ECO:0000256" key="7">
    <source>
        <dbReference type="ARBA" id="ARBA00022741"/>
    </source>
</evidence>
<organism evidence="16 17">
    <name type="scientific">Hevea brasiliensis</name>
    <name type="common">Para rubber tree</name>
    <name type="synonym">Siphonia brasiliensis</name>
    <dbReference type="NCBI Taxonomy" id="3981"/>
    <lineage>
        <taxon>Eukaryota</taxon>
        <taxon>Viridiplantae</taxon>
        <taxon>Streptophyta</taxon>
        <taxon>Embryophyta</taxon>
        <taxon>Tracheophyta</taxon>
        <taxon>Spermatophyta</taxon>
        <taxon>Magnoliopsida</taxon>
        <taxon>eudicotyledons</taxon>
        <taxon>Gunneridae</taxon>
        <taxon>Pentapetalae</taxon>
        <taxon>rosids</taxon>
        <taxon>fabids</taxon>
        <taxon>Malpighiales</taxon>
        <taxon>Euphorbiaceae</taxon>
        <taxon>Crotonoideae</taxon>
        <taxon>Micrandreae</taxon>
        <taxon>Hevea</taxon>
    </lineage>
</organism>
<feature type="transmembrane region" description="Helical" evidence="13">
    <location>
        <begin position="658"/>
        <end position="683"/>
    </location>
</feature>
<evidence type="ECO:0000256" key="12">
    <source>
        <dbReference type="PROSITE-ProRule" id="PRU10141"/>
    </source>
</evidence>
<dbReference type="PROSITE" id="PS00107">
    <property type="entry name" value="PROTEIN_KINASE_ATP"/>
    <property type="match status" value="1"/>
</dbReference>
<accession>A0ABQ9L2N4</accession>
<feature type="signal peptide" evidence="14">
    <location>
        <begin position="1"/>
        <end position="27"/>
    </location>
</feature>
<keyword evidence="14" id="KW-0732">Signal</keyword>
<evidence type="ECO:0000313" key="17">
    <source>
        <dbReference type="Proteomes" id="UP001174677"/>
    </source>
</evidence>
<dbReference type="CDD" id="cd14066">
    <property type="entry name" value="STKc_IRAK"/>
    <property type="match status" value="1"/>
</dbReference>
<sequence length="1036" mass="113766">MRSLRVSFPFSMVCIVPLFLIMQLSFEAPSIDVASATTAGGNETDHLALLEFKAKIVHDPQNATSSWNDSAHFCNWEGVTCGRKHKRVTILDLNSKGLVGTLSPYVGNMSFLREITLNNNSLQGEIPSELGRLFRLQVLYLNNNSFEGKIPSNLSECSNIMLLGLAYNKLVGNIPVELATLSKLRKILIHFNYMSNGIPPFLGNFSLLEVLSAGGNFFGGSIPDSLGQLKYLSAIALGSNNLSGIIPPAIYNISSITLLSVANNSLHGSLPPNIGLLLPHLQKLQMWGNHFTGSIPVSLSNASELLYIALLDNNFTGKLDVDFGGLQRLGELNLHGNHLGSRGDNSLDFIISLLNCSNLKVVEIASNQFQGVLPNFVANNISTPIEWLAMEFNQIGGRLPPWLSMLVSLSHLDIAFNQITGTIPMEIGSLSRLQRLYLDSNRLTGPIPPSIGNLSLIELYLSKNHLRGAIPSSLDNSRTLLFLMLSHNNLNGTIPKQLFATQSMLVSLALDQNHLVGSLPLEIGNSFNLNQLDISQNLLSGKIPIDIGRCNSLLTLYMHHNNFEGTIPPSFASLRSLEKIDLSHNNFSGEIPKYLEKFRLEYINLSFNNFEGEVPIKGVFANFSAISIVGNNRLCGGISELQLPRCPVEGSKRRKFHLVNLVVIIMSCIFGISMLSTAMYCWFKKKKRGHSPASLQMKSFQKISYQIILKATDGLSSTKLIGVGSFGSVYQGSFAEDGVTFAVKVLNLQQRGASKSFMAECKALRIVRHRNLVKIITSCSSIDFQGNDFKALVYEYMPNGNLNKWLHPDHLEIDEQPSLSLLQRLNIAIDVGNALDYLHHHCPKPIIHCDLKPSNILLDNDMVAHVGDFGLAKFLPQLINPTQSSSIGVRGTIGYTAPEYGLGSEVSTSGDVYSYGILLLEMVTGKKPTDDIFVEGLNLHNFAKMALPNQMLETIDSILLQEDGGVINSQGPALARNDSKIECIIDIIKVGIACSMESPQDRMDISNAVNELNSIRNNFIPSTMGLSVYRGKYNSY</sequence>
<evidence type="ECO:0000256" key="6">
    <source>
        <dbReference type="ARBA" id="ARBA00022737"/>
    </source>
</evidence>
<evidence type="ECO:0000256" key="3">
    <source>
        <dbReference type="ARBA" id="ARBA00022614"/>
    </source>
</evidence>
<dbReference type="SUPFAM" id="SSF52058">
    <property type="entry name" value="L domain-like"/>
    <property type="match status" value="2"/>
</dbReference>
<gene>
    <name evidence="16" type="ORF">P3X46_024153</name>
</gene>
<dbReference type="InterPro" id="IPR001611">
    <property type="entry name" value="Leu-rich_rpt"/>
</dbReference>
<evidence type="ECO:0000256" key="11">
    <source>
        <dbReference type="ARBA" id="ARBA00023136"/>
    </source>
</evidence>
<dbReference type="InterPro" id="IPR003591">
    <property type="entry name" value="Leu-rich_rpt_typical-subtyp"/>
</dbReference>
<keyword evidence="10 13" id="KW-1133">Transmembrane helix</keyword>
<keyword evidence="17" id="KW-1185">Reference proteome</keyword>
<dbReference type="InterPro" id="IPR032675">
    <property type="entry name" value="LRR_dom_sf"/>
</dbReference>
<feature type="chain" id="PRO_5046538509" description="Protein kinase domain-containing protein" evidence="14">
    <location>
        <begin position="28"/>
        <end position="1036"/>
    </location>
</feature>
<keyword evidence="8" id="KW-0418">Kinase</keyword>
<dbReference type="EMBL" id="JARPOI010000014">
    <property type="protein sequence ID" value="KAJ9158588.1"/>
    <property type="molecule type" value="Genomic_DNA"/>
</dbReference>
<comment type="caution">
    <text evidence="16">The sequence shown here is derived from an EMBL/GenBank/DDBJ whole genome shotgun (WGS) entry which is preliminary data.</text>
</comment>
<evidence type="ECO:0000256" key="4">
    <source>
        <dbReference type="ARBA" id="ARBA00022679"/>
    </source>
</evidence>
<keyword evidence="11 13" id="KW-0472">Membrane</keyword>
<dbReference type="Gene3D" id="1.10.510.10">
    <property type="entry name" value="Transferase(Phosphotransferase) domain 1"/>
    <property type="match status" value="1"/>
</dbReference>
<dbReference type="Pfam" id="PF00560">
    <property type="entry name" value="LRR_1"/>
    <property type="match status" value="9"/>
</dbReference>
<dbReference type="InterPro" id="IPR051809">
    <property type="entry name" value="Plant_receptor-like_S/T_kinase"/>
</dbReference>
<evidence type="ECO:0000256" key="10">
    <source>
        <dbReference type="ARBA" id="ARBA00022989"/>
    </source>
</evidence>
<dbReference type="Proteomes" id="UP001174677">
    <property type="component" value="Chromosome 14"/>
</dbReference>
<keyword evidence="3" id="KW-0433">Leucine-rich repeat</keyword>
<dbReference type="InterPro" id="IPR017441">
    <property type="entry name" value="Protein_kinase_ATP_BS"/>
</dbReference>
<dbReference type="SMART" id="SM00220">
    <property type="entry name" value="S_TKc"/>
    <property type="match status" value="1"/>
</dbReference>
<dbReference type="PROSITE" id="PS00108">
    <property type="entry name" value="PROTEIN_KINASE_ST"/>
    <property type="match status" value="1"/>
</dbReference>
<evidence type="ECO:0000259" key="15">
    <source>
        <dbReference type="PROSITE" id="PS50011"/>
    </source>
</evidence>
<comment type="subcellular location">
    <subcellularLocation>
        <location evidence="1">Membrane</location>
    </subcellularLocation>
</comment>
<dbReference type="InterPro" id="IPR013210">
    <property type="entry name" value="LRR_N_plant-typ"/>
</dbReference>
<dbReference type="Pfam" id="PF00069">
    <property type="entry name" value="Pkinase"/>
    <property type="match status" value="1"/>
</dbReference>
<dbReference type="Pfam" id="PF08263">
    <property type="entry name" value="LRRNT_2"/>
    <property type="match status" value="1"/>
</dbReference>
<evidence type="ECO:0000256" key="14">
    <source>
        <dbReference type="SAM" id="SignalP"/>
    </source>
</evidence>
<dbReference type="PANTHER" id="PTHR27008:SF596">
    <property type="entry name" value="OS02G0215500 PROTEIN"/>
    <property type="match status" value="1"/>
</dbReference>
<evidence type="ECO:0000256" key="2">
    <source>
        <dbReference type="ARBA" id="ARBA00008684"/>
    </source>
</evidence>
<keyword evidence="9 12" id="KW-0067">ATP-binding</keyword>
<name>A0ABQ9L2N4_HEVBR</name>
<dbReference type="PANTHER" id="PTHR27008">
    <property type="entry name" value="OS04G0122200 PROTEIN"/>
    <property type="match status" value="1"/>
</dbReference>
<reference evidence="16" key="1">
    <citation type="journal article" date="2023" name="Plant Biotechnol. J.">
        <title>Chromosome-level wild Hevea brasiliensis genome provides new tools for genomic-assisted breeding and valuable loci to elevate rubber yield.</title>
        <authorList>
            <person name="Cheng H."/>
            <person name="Song X."/>
            <person name="Hu Y."/>
            <person name="Wu T."/>
            <person name="Yang Q."/>
            <person name="An Z."/>
            <person name="Feng S."/>
            <person name="Deng Z."/>
            <person name="Wu W."/>
            <person name="Zeng X."/>
            <person name="Tu M."/>
            <person name="Wang X."/>
            <person name="Huang H."/>
        </authorList>
    </citation>
    <scope>NUCLEOTIDE SEQUENCE</scope>
    <source>
        <strain evidence="16">MT/VB/25A 57/8</strain>
    </source>
</reference>
<dbReference type="PROSITE" id="PS50011">
    <property type="entry name" value="PROTEIN_KINASE_DOM"/>
    <property type="match status" value="1"/>
</dbReference>
<feature type="binding site" evidence="12">
    <location>
        <position position="744"/>
    </location>
    <ligand>
        <name>ATP</name>
        <dbReference type="ChEBI" id="CHEBI:30616"/>
    </ligand>
</feature>
<keyword evidence="5 13" id="KW-0812">Transmembrane</keyword>
<dbReference type="InterPro" id="IPR008271">
    <property type="entry name" value="Ser/Thr_kinase_AS"/>
</dbReference>
<evidence type="ECO:0000256" key="9">
    <source>
        <dbReference type="ARBA" id="ARBA00022840"/>
    </source>
</evidence>
<evidence type="ECO:0000256" key="8">
    <source>
        <dbReference type="ARBA" id="ARBA00022777"/>
    </source>
</evidence>
<dbReference type="InterPro" id="IPR000719">
    <property type="entry name" value="Prot_kinase_dom"/>
</dbReference>